<dbReference type="EMBL" id="CAWUHD010000052">
    <property type="protein sequence ID" value="CAK7223918.1"/>
    <property type="molecule type" value="Genomic_DNA"/>
</dbReference>
<keyword evidence="5" id="KW-1185">Reference proteome</keyword>
<dbReference type="PANTHER" id="PTHR47784:SF5">
    <property type="entry name" value="STEROL UPTAKE CONTROL PROTEIN 2"/>
    <property type="match status" value="1"/>
</dbReference>
<dbReference type="Pfam" id="PF00172">
    <property type="entry name" value="Zn_clus"/>
    <property type="match status" value="1"/>
</dbReference>
<dbReference type="SUPFAM" id="SSF57701">
    <property type="entry name" value="Zn2/Cys6 DNA-binding domain"/>
    <property type="match status" value="1"/>
</dbReference>
<sequence>MQSTNNNPAAPPPAASQPSALAAVTETTNPPRRRRQHKRSRNGCYTCKQRHIRCDEQKPICLGVGGGYCSYERLSQLGRIHFGGTWPFDDSTFPDGINMFEFDLPFRTSAFPFHSPALSNYHNIDPFETLPVSMPLRSMDLFYHMTHYRILTRSLVPKNPNNACIAMVMQDAGLFRSCLLLTAMHYSWIHGGSLGDVEETYLYHKVEAIRLVNENIGNPESSEMCANVIAALALAESGIGDIAAAEAHLNGLFTLINWRKPEEWQGRLHGLFQRLILVAGTFISATKAITGQPTELPCTTESTPQLHYTRPTTNRFSAAQFDATKLSPFYFATPLDYEAANADLEGVAITNALQRLSSLKATLRGTQDDSSASSPANTPPPAASADSVTVGQELTQVLLLETESFLASLLFRPDAVPSALVLSREMHQPPTHLTSMNHLPNQQLHQEEETPRAVRVQAVTTTDTVASLLAFDPQIFSQMPDINVNTGRTSTMHSPASSHATVSSTPSAHSGRSAHSLHSVHTPPEQQTTQAVIPPYRGPFHLVPPALLPSASRAWSAGAYLYLHTFLQDLWLPPKAFGFPAFNQQNLPPPTQSRIDPDLRHWLLDTLCASLERNKEAMMLGAYSQELWVWQVLVGAYAVSLIDTKGKSPKSTSASYIDPNLLSTDYFDRRSTSADPTERPPEYFLGAWFREQMRVWADAVNVRNWPDAKRRASTVAWPQSSWRGEEILEDLWQRAIGGQGSP</sequence>
<evidence type="ECO:0000313" key="4">
    <source>
        <dbReference type="EMBL" id="CAK7223918.1"/>
    </source>
</evidence>
<proteinExistence type="predicted"/>
<feature type="region of interest" description="Disordered" evidence="2">
    <location>
        <begin position="487"/>
        <end position="527"/>
    </location>
</feature>
<evidence type="ECO:0000259" key="3">
    <source>
        <dbReference type="Pfam" id="PF00172"/>
    </source>
</evidence>
<keyword evidence="1" id="KW-0539">Nucleus</keyword>
<feature type="domain" description="Zn(2)-C6 fungal-type" evidence="3">
    <location>
        <begin position="43"/>
        <end position="62"/>
    </location>
</feature>
<feature type="compositionally biased region" description="Polar residues" evidence="2">
    <location>
        <begin position="487"/>
        <end position="510"/>
    </location>
</feature>
<name>A0ABP0BW64_9PEZI</name>
<comment type="caution">
    <text evidence="4">The sequence shown here is derived from an EMBL/GenBank/DDBJ whole genome shotgun (WGS) entry which is preliminary data.</text>
</comment>
<feature type="region of interest" description="Disordered" evidence="2">
    <location>
        <begin position="1"/>
        <end position="42"/>
    </location>
</feature>
<dbReference type="CDD" id="cd00067">
    <property type="entry name" value="GAL4"/>
    <property type="match status" value="1"/>
</dbReference>
<dbReference type="InterPro" id="IPR001138">
    <property type="entry name" value="Zn2Cys6_DnaBD"/>
</dbReference>
<dbReference type="Proteomes" id="UP001642482">
    <property type="component" value="Unassembled WGS sequence"/>
</dbReference>
<gene>
    <name evidence="4" type="ORF">SEUCBS140593_005396</name>
</gene>
<feature type="compositionally biased region" description="Basic residues" evidence="2">
    <location>
        <begin position="31"/>
        <end position="41"/>
    </location>
</feature>
<evidence type="ECO:0000256" key="2">
    <source>
        <dbReference type="SAM" id="MobiDB-lite"/>
    </source>
</evidence>
<accession>A0ABP0BW64</accession>
<dbReference type="InterPro" id="IPR053157">
    <property type="entry name" value="Sterol_Uptake_Regulator"/>
</dbReference>
<evidence type="ECO:0000313" key="5">
    <source>
        <dbReference type="Proteomes" id="UP001642482"/>
    </source>
</evidence>
<dbReference type="PANTHER" id="PTHR47784">
    <property type="entry name" value="STEROL UPTAKE CONTROL PROTEIN 2"/>
    <property type="match status" value="1"/>
</dbReference>
<feature type="region of interest" description="Disordered" evidence="2">
    <location>
        <begin position="364"/>
        <end position="388"/>
    </location>
</feature>
<protein>
    <recommendedName>
        <fullName evidence="3">Zn(2)-C6 fungal-type domain-containing protein</fullName>
    </recommendedName>
</protein>
<reference evidence="4 5" key="1">
    <citation type="submission" date="2024-01" db="EMBL/GenBank/DDBJ databases">
        <authorList>
            <person name="Allen C."/>
            <person name="Tagirdzhanova G."/>
        </authorList>
    </citation>
    <scope>NUCLEOTIDE SEQUENCE [LARGE SCALE GENOMIC DNA]</scope>
</reference>
<organism evidence="4 5">
    <name type="scientific">Sporothrix eucalyptigena</name>
    <dbReference type="NCBI Taxonomy" id="1812306"/>
    <lineage>
        <taxon>Eukaryota</taxon>
        <taxon>Fungi</taxon>
        <taxon>Dikarya</taxon>
        <taxon>Ascomycota</taxon>
        <taxon>Pezizomycotina</taxon>
        <taxon>Sordariomycetes</taxon>
        <taxon>Sordariomycetidae</taxon>
        <taxon>Ophiostomatales</taxon>
        <taxon>Ophiostomataceae</taxon>
        <taxon>Sporothrix</taxon>
    </lineage>
</organism>
<evidence type="ECO:0000256" key="1">
    <source>
        <dbReference type="ARBA" id="ARBA00023242"/>
    </source>
</evidence>
<dbReference type="InterPro" id="IPR036864">
    <property type="entry name" value="Zn2-C6_fun-type_DNA-bd_sf"/>
</dbReference>